<protein>
    <submittedName>
        <fullName evidence="2">Uncharacterized protein</fullName>
    </submittedName>
</protein>
<reference evidence="2 3" key="1">
    <citation type="submission" date="2021-12" db="EMBL/GenBank/DDBJ databases">
        <title>High titer production of polyol ester of fatty acids by Rhodotorula paludigena BS15 towards product separation-free biomass refinery.</title>
        <authorList>
            <person name="Mano J."/>
            <person name="Ono H."/>
            <person name="Tanaka T."/>
            <person name="Naito K."/>
            <person name="Sushida H."/>
            <person name="Ike M."/>
            <person name="Tokuyasu K."/>
            <person name="Kitaoka M."/>
        </authorList>
    </citation>
    <scope>NUCLEOTIDE SEQUENCE [LARGE SCALE GENOMIC DNA]</scope>
    <source>
        <strain evidence="2 3">BS15</strain>
    </source>
</reference>
<feature type="compositionally biased region" description="Basic and acidic residues" evidence="1">
    <location>
        <begin position="14"/>
        <end position="28"/>
    </location>
</feature>
<dbReference type="AlphaFoldDB" id="A0AAV5G876"/>
<dbReference type="EMBL" id="BQKY01000003">
    <property type="protein sequence ID" value="GJN88700.1"/>
    <property type="molecule type" value="Genomic_DNA"/>
</dbReference>
<evidence type="ECO:0000256" key="1">
    <source>
        <dbReference type="SAM" id="MobiDB-lite"/>
    </source>
</evidence>
<feature type="compositionally biased region" description="Basic and acidic residues" evidence="1">
    <location>
        <begin position="408"/>
        <end position="422"/>
    </location>
</feature>
<keyword evidence="3" id="KW-1185">Reference proteome</keyword>
<feature type="region of interest" description="Disordered" evidence="1">
    <location>
        <begin position="228"/>
        <end position="249"/>
    </location>
</feature>
<feature type="region of interest" description="Disordered" evidence="1">
    <location>
        <begin position="275"/>
        <end position="299"/>
    </location>
</feature>
<organism evidence="2 3">
    <name type="scientific">Rhodotorula paludigena</name>
    <dbReference type="NCBI Taxonomy" id="86838"/>
    <lineage>
        <taxon>Eukaryota</taxon>
        <taxon>Fungi</taxon>
        <taxon>Dikarya</taxon>
        <taxon>Basidiomycota</taxon>
        <taxon>Pucciniomycotina</taxon>
        <taxon>Microbotryomycetes</taxon>
        <taxon>Sporidiobolales</taxon>
        <taxon>Sporidiobolaceae</taxon>
        <taxon>Rhodotorula</taxon>
    </lineage>
</organism>
<feature type="compositionally biased region" description="Low complexity" evidence="1">
    <location>
        <begin position="282"/>
        <end position="295"/>
    </location>
</feature>
<proteinExistence type="predicted"/>
<accession>A0AAV5G876</accession>
<feature type="region of interest" description="Disordered" evidence="1">
    <location>
        <begin position="478"/>
        <end position="529"/>
    </location>
</feature>
<feature type="compositionally biased region" description="Basic and acidic residues" evidence="1">
    <location>
        <begin position="321"/>
        <end position="337"/>
    </location>
</feature>
<sequence length="631" mass="67011">MGFLSLFSKRDVEAKRLERERTARENKASKSSRRKSRVELGDWERKYGKTGGEGIPGSRTSSSDERTVAAHDAGALGMEKVASGSTFRSAGTLNRSDDFLPKLNVGYGTAAPAHEIAYIAPTRRSSPSVQVVDLPSSRPVLAPIQPTKQQGTADWNDYVSSRTVAVAAPDVRKRPSRTPSMFSALSRRPVEAPPAPSFRVVRPADDDDDDDVPLAVVRSLSSGSIPRPSTMYDLHSSSSPALLSSSPTLSIPVSRSRSRNSLAIPAVLAAPVARSPTLGTYGSPPLGSPGLSSSPARPATLANVGRRNTLIDLNEPSTFDPYHDRARQDRRDAAEGDRVVVGDRRRKNSAPVAIPNKGKSKVRDGPRIMDFEELEAKHKKRMSLLQGSANEKVTTDAAIAHFQQQQRLEAEQQRKREARRSVDSNLHLLGAPRSGADATSIRKSASASVGSLSALLKRSGAGGSGDKSLSVNDFGASLSSTDRNASTSSCPHPRARSSSTQALVTVPTTSAGPSRSTLPLARPQRPHNARRHSLGTLLEVSSSVGGSASASAAPAAVQVVEEHSAAARKGKVAAWRRESLVPPPPRTSIATPPTGAPARMRTGTGVGEAALLQSTADQAPVKQKKHDWLSY</sequence>
<feature type="region of interest" description="Disordered" evidence="1">
    <location>
        <begin position="579"/>
        <end position="606"/>
    </location>
</feature>
<comment type="caution">
    <text evidence="2">The sequence shown here is derived from an EMBL/GenBank/DDBJ whole genome shotgun (WGS) entry which is preliminary data.</text>
</comment>
<feature type="region of interest" description="Disordered" evidence="1">
    <location>
        <begin position="405"/>
        <end position="442"/>
    </location>
</feature>
<evidence type="ECO:0000313" key="3">
    <source>
        <dbReference type="Proteomes" id="UP001342314"/>
    </source>
</evidence>
<name>A0AAV5G876_9BASI</name>
<feature type="compositionally biased region" description="Low complexity" evidence="1">
    <location>
        <begin position="236"/>
        <end position="249"/>
    </location>
</feature>
<evidence type="ECO:0000313" key="2">
    <source>
        <dbReference type="EMBL" id="GJN88700.1"/>
    </source>
</evidence>
<feature type="region of interest" description="Disordered" evidence="1">
    <location>
        <begin position="14"/>
        <end position="68"/>
    </location>
</feature>
<dbReference type="Proteomes" id="UP001342314">
    <property type="component" value="Unassembled WGS sequence"/>
</dbReference>
<feature type="compositionally biased region" description="Polar residues" evidence="1">
    <location>
        <begin position="478"/>
        <end position="517"/>
    </location>
</feature>
<feature type="region of interest" description="Disordered" evidence="1">
    <location>
        <begin position="312"/>
        <end position="337"/>
    </location>
</feature>
<feature type="compositionally biased region" description="Basic and acidic residues" evidence="1">
    <location>
        <begin position="37"/>
        <end position="47"/>
    </location>
</feature>
<gene>
    <name evidence="2" type="ORF">Rhopal_001666-T1</name>
</gene>